<dbReference type="PIRSF" id="PIRSF500176">
    <property type="entry name" value="L_ASNase"/>
    <property type="match status" value="1"/>
</dbReference>
<dbReference type="Gene3D" id="3.40.50.40">
    <property type="match status" value="1"/>
</dbReference>
<keyword evidence="13" id="KW-1185">Reference proteome</keyword>
<dbReference type="InterPro" id="IPR004550">
    <property type="entry name" value="AsnASE_II"/>
</dbReference>
<gene>
    <name evidence="12" type="primary">ansB2</name>
    <name evidence="12" type="ORF">CINF_1486</name>
</gene>
<dbReference type="Gene3D" id="3.40.50.1170">
    <property type="entry name" value="L-asparaginase, N-terminal domain"/>
    <property type="match status" value="1"/>
</dbReference>
<feature type="signal peptide" evidence="9">
    <location>
        <begin position="1"/>
        <end position="17"/>
    </location>
</feature>
<dbReference type="NCBIfam" id="TIGR00520">
    <property type="entry name" value="asnASE_II"/>
    <property type="match status" value="1"/>
</dbReference>
<reference evidence="12 13" key="1">
    <citation type="submission" date="2020-02" db="EMBL/GenBank/DDBJ databases">
        <title>Complete genome sequence of the novel Campylobacter species Candidatus Campylobacter infans.</title>
        <authorList>
            <person name="Duim B."/>
            <person name="Zomer A."/>
            <person name="van der Graaf L."/>
            <person name="Wagenaar J."/>
        </authorList>
    </citation>
    <scope>NUCLEOTIDE SEQUENCE [LARGE SCALE GENOMIC DNA]</scope>
    <source>
        <strain evidence="12 13">19S00001</strain>
    </source>
</reference>
<dbReference type="PANTHER" id="PTHR11707:SF28">
    <property type="entry name" value="60 KDA LYSOPHOSPHOLIPASE"/>
    <property type="match status" value="1"/>
</dbReference>
<keyword evidence="2 12" id="KW-0378">Hydrolase</keyword>
<feature type="binding site" evidence="5">
    <location>
        <begin position="108"/>
        <end position="109"/>
    </location>
    <ligand>
        <name>substrate</name>
    </ligand>
</feature>
<evidence type="ECO:0000313" key="12">
    <source>
        <dbReference type="EMBL" id="QLI05965.1"/>
    </source>
</evidence>
<protein>
    <recommendedName>
        <fullName evidence="3">L-asparagine amidohydrolase</fullName>
    </recommendedName>
</protein>
<dbReference type="InterPro" id="IPR037152">
    <property type="entry name" value="L-asparaginase_N_sf"/>
</dbReference>
<dbReference type="InterPro" id="IPR020827">
    <property type="entry name" value="Asparaginase/glutaminase_AS1"/>
</dbReference>
<feature type="active site" description="O-isoaspartyl threonine intermediate" evidence="4">
    <location>
        <position position="29"/>
    </location>
</feature>
<feature type="chain" id="PRO_5028855112" description="L-asparagine amidohydrolase" evidence="9">
    <location>
        <begin position="18"/>
        <end position="345"/>
    </location>
</feature>
<dbReference type="InterPro" id="IPR040919">
    <property type="entry name" value="Asparaginase_C"/>
</dbReference>
<feature type="binding site" evidence="5">
    <location>
        <position position="75"/>
    </location>
    <ligand>
        <name>substrate</name>
    </ligand>
</feature>
<accession>A0A7H9CKY9</accession>
<dbReference type="GO" id="GO:0006528">
    <property type="term" value="P:asparagine metabolic process"/>
    <property type="evidence" value="ECO:0007669"/>
    <property type="project" value="InterPro"/>
</dbReference>
<dbReference type="RefSeq" id="WP_179975081.1">
    <property type="nucleotide sequence ID" value="NZ_CP049075.1"/>
</dbReference>
<dbReference type="SUPFAM" id="SSF53774">
    <property type="entry name" value="Glutaminase/Asparaginase"/>
    <property type="match status" value="1"/>
</dbReference>
<dbReference type="FunFam" id="3.40.50.1170:FF:000001">
    <property type="entry name" value="L-asparaginase 2"/>
    <property type="match status" value="1"/>
</dbReference>
<evidence type="ECO:0000256" key="4">
    <source>
        <dbReference type="PIRSR" id="PIRSR001220-1"/>
    </source>
</evidence>
<feature type="active site" evidence="6">
    <location>
        <position position="29"/>
    </location>
</feature>
<sequence length="345" mass="36904">MKKLLVVLALSFTALFAKPNVVILATGGTIAGSASSQLDTAYTSGTITVDAIIAAVPQLKDIANIKGEQVSNIGSQAMTNEIWLKLSKRVNELLKRKDVDGIVITHGTDTLEATAYFLDLTIKSDKPVVLVGAMRNSSSMSADGPLNIYNAVSVAINKESKAKGVLVAMNDKIHAAREVQKTNTTAVDTFQSPNTGAIGSVFYGNVKYYLAPVRAHTKKSEFDVSKLNELPQVDIIYAHANDNASIIDYLIKNGSKGIISVGMGNGSLYPDSQNLLEEAVSKGIKVVRSSRVGSGEVTLNGETNDEKSGFIVADNLSPAKARVLLMLALTKTNDTAKIQQMYFKY</sequence>
<dbReference type="KEGG" id="cinf:CINF_1486"/>
<feature type="domain" description="L-asparaginase N-terminal" evidence="10">
    <location>
        <begin position="20"/>
        <end position="212"/>
    </location>
</feature>
<dbReference type="PROSITE" id="PS00917">
    <property type="entry name" value="ASN_GLN_ASE_2"/>
    <property type="match status" value="1"/>
</dbReference>
<dbReference type="InterPro" id="IPR027474">
    <property type="entry name" value="L-asparaginase_N"/>
</dbReference>
<dbReference type="PROSITE" id="PS51732">
    <property type="entry name" value="ASN_GLN_ASE_3"/>
    <property type="match status" value="1"/>
</dbReference>
<dbReference type="EMBL" id="CP049075">
    <property type="protein sequence ID" value="QLI05965.1"/>
    <property type="molecule type" value="Genomic_DNA"/>
</dbReference>
<comment type="similarity">
    <text evidence="1 8">Belongs to the asparaginase 1 family.</text>
</comment>
<dbReference type="GO" id="GO:0004067">
    <property type="term" value="F:asparaginase activity"/>
    <property type="evidence" value="ECO:0007669"/>
    <property type="project" value="UniProtKB-UniRule"/>
</dbReference>
<evidence type="ECO:0000256" key="3">
    <source>
        <dbReference type="ARBA" id="ARBA00030414"/>
    </source>
</evidence>
<dbReference type="PRINTS" id="PR00139">
    <property type="entry name" value="ASNGLNASE"/>
</dbReference>
<keyword evidence="9" id="KW-0732">Signal</keyword>
<evidence type="ECO:0000313" key="13">
    <source>
        <dbReference type="Proteomes" id="UP000509414"/>
    </source>
</evidence>
<dbReference type="Pfam" id="PF00710">
    <property type="entry name" value="Asparaginase"/>
    <property type="match status" value="1"/>
</dbReference>
<dbReference type="SMART" id="SM00870">
    <property type="entry name" value="Asparaginase"/>
    <property type="match status" value="1"/>
</dbReference>
<evidence type="ECO:0000259" key="11">
    <source>
        <dbReference type="Pfam" id="PF17763"/>
    </source>
</evidence>
<evidence type="ECO:0000256" key="2">
    <source>
        <dbReference type="ARBA" id="ARBA00022801"/>
    </source>
</evidence>
<evidence type="ECO:0000256" key="5">
    <source>
        <dbReference type="PIRSR" id="PIRSR001220-2"/>
    </source>
</evidence>
<dbReference type="Proteomes" id="UP000509414">
    <property type="component" value="Chromosome"/>
</dbReference>
<evidence type="ECO:0000256" key="6">
    <source>
        <dbReference type="PROSITE-ProRule" id="PRU10099"/>
    </source>
</evidence>
<dbReference type="InterPro" id="IPR036152">
    <property type="entry name" value="Asp/glu_Ase-like_sf"/>
</dbReference>
<evidence type="ECO:0000259" key="10">
    <source>
        <dbReference type="Pfam" id="PF00710"/>
    </source>
</evidence>
<dbReference type="PIRSF" id="PIRSF001220">
    <property type="entry name" value="L-ASNase_gatD"/>
    <property type="match status" value="1"/>
</dbReference>
<dbReference type="InterPro" id="IPR006034">
    <property type="entry name" value="Asparaginase/glutaminase-like"/>
</dbReference>
<feature type="active site" evidence="7">
    <location>
        <position position="108"/>
    </location>
</feature>
<feature type="domain" description="Asparaginase/glutaminase C-terminal" evidence="11">
    <location>
        <begin position="232"/>
        <end position="341"/>
    </location>
</feature>
<dbReference type="PROSITE" id="PS00144">
    <property type="entry name" value="ASN_GLN_ASE_1"/>
    <property type="match status" value="1"/>
</dbReference>
<dbReference type="CDD" id="cd08964">
    <property type="entry name" value="L-asparaginase_II"/>
    <property type="match status" value="1"/>
</dbReference>
<evidence type="ECO:0000256" key="9">
    <source>
        <dbReference type="SAM" id="SignalP"/>
    </source>
</evidence>
<name>A0A7H9CKY9_9BACT</name>
<organism evidence="12 13">
    <name type="scientific">Candidatus Campylobacter infans</name>
    <dbReference type="NCBI Taxonomy" id="2561898"/>
    <lineage>
        <taxon>Bacteria</taxon>
        <taxon>Pseudomonadati</taxon>
        <taxon>Campylobacterota</taxon>
        <taxon>Epsilonproteobacteria</taxon>
        <taxon>Campylobacterales</taxon>
        <taxon>Campylobacteraceae</taxon>
        <taxon>Campylobacter</taxon>
    </lineage>
</organism>
<dbReference type="Pfam" id="PF17763">
    <property type="entry name" value="Asparaginase_C"/>
    <property type="match status" value="1"/>
</dbReference>
<proteinExistence type="inferred from homology"/>
<evidence type="ECO:0000256" key="1">
    <source>
        <dbReference type="ARBA" id="ARBA00010518"/>
    </source>
</evidence>
<dbReference type="InterPro" id="IPR027475">
    <property type="entry name" value="Asparaginase/glutaminase_AS2"/>
</dbReference>
<evidence type="ECO:0000256" key="7">
    <source>
        <dbReference type="PROSITE-ProRule" id="PRU10100"/>
    </source>
</evidence>
<dbReference type="InterPro" id="IPR027473">
    <property type="entry name" value="L-asparaginase_C"/>
</dbReference>
<dbReference type="AlphaFoldDB" id="A0A7H9CKY9"/>
<dbReference type="PANTHER" id="PTHR11707">
    <property type="entry name" value="L-ASPARAGINASE"/>
    <property type="match status" value="1"/>
</dbReference>
<evidence type="ECO:0000256" key="8">
    <source>
        <dbReference type="RuleBase" id="RU004456"/>
    </source>
</evidence>